<dbReference type="SUPFAM" id="SSF118215">
    <property type="entry name" value="Proton glutamate symport protein"/>
    <property type="match status" value="1"/>
</dbReference>
<keyword evidence="11" id="KW-1185">Reference proteome</keyword>
<feature type="transmembrane region" description="Helical" evidence="8">
    <location>
        <begin position="372"/>
        <end position="397"/>
    </location>
</feature>
<organism evidence="10 11">
    <name type="scientific">Poecilia mexicana</name>
    <dbReference type="NCBI Taxonomy" id="48701"/>
    <lineage>
        <taxon>Eukaryota</taxon>
        <taxon>Metazoa</taxon>
        <taxon>Chordata</taxon>
        <taxon>Craniata</taxon>
        <taxon>Vertebrata</taxon>
        <taxon>Euteleostomi</taxon>
        <taxon>Actinopterygii</taxon>
        <taxon>Neopterygii</taxon>
        <taxon>Teleostei</taxon>
        <taxon>Neoteleostei</taxon>
        <taxon>Acanthomorphata</taxon>
        <taxon>Ovalentaria</taxon>
        <taxon>Atherinomorphae</taxon>
        <taxon>Cyprinodontiformes</taxon>
        <taxon>Poeciliidae</taxon>
        <taxon>Poeciliinae</taxon>
        <taxon>Poecilia</taxon>
    </lineage>
</organism>
<feature type="transmembrane region" description="Helical" evidence="8">
    <location>
        <begin position="297"/>
        <end position="323"/>
    </location>
</feature>
<reference evidence="10" key="1">
    <citation type="submission" date="2025-08" db="UniProtKB">
        <authorList>
            <consortium name="Ensembl"/>
        </authorList>
    </citation>
    <scope>IDENTIFICATION</scope>
</reference>
<dbReference type="InterPro" id="IPR050746">
    <property type="entry name" value="DAACS"/>
</dbReference>
<keyword evidence="4 8" id="KW-0769">Symport</keyword>
<evidence type="ECO:0000256" key="9">
    <source>
        <dbReference type="SAM" id="MobiDB-lite"/>
    </source>
</evidence>
<dbReference type="GO" id="GO:0015501">
    <property type="term" value="F:glutamate:sodium symporter activity"/>
    <property type="evidence" value="ECO:0007669"/>
    <property type="project" value="TreeGrafter"/>
</dbReference>
<keyword evidence="6 8" id="KW-0472">Membrane</keyword>
<dbReference type="InterPro" id="IPR001991">
    <property type="entry name" value="Na-dicarboxylate_symporter"/>
</dbReference>
<dbReference type="Ensembl" id="ENSPMET00000024957.1">
    <property type="protein sequence ID" value="ENSPMEP00000016392.1"/>
    <property type="gene ID" value="ENSPMEG00000019371.1"/>
</dbReference>
<evidence type="ECO:0000313" key="10">
    <source>
        <dbReference type="Ensembl" id="ENSPMEP00000016392.1"/>
    </source>
</evidence>
<evidence type="ECO:0000256" key="6">
    <source>
        <dbReference type="ARBA" id="ARBA00023136"/>
    </source>
</evidence>
<dbReference type="GO" id="GO:0015175">
    <property type="term" value="F:neutral L-amino acid transmembrane transporter activity"/>
    <property type="evidence" value="ECO:0007669"/>
    <property type="project" value="TreeGrafter"/>
</dbReference>
<evidence type="ECO:0000256" key="7">
    <source>
        <dbReference type="ARBA" id="ARBA00023180"/>
    </source>
</evidence>
<feature type="transmembrane region" description="Helical" evidence="8">
    <location>
        <begin position="409"/>
        <end position="426"/>
    </location>
</feature>
<dbReference type="InterPro" id="IPR036458">
    <property type="entry name" value="Na:dicarbo_symporter_sf"/>
</dbReference>
<feature type="transmembrane region" description="Helical" evidence="8">
    <location>
        <begin position="94"/>
        <end position="115"/>
    </location>
</feature>
<accession>A0A3B3XMY9</accession>
<comment type="similarity">
    <text evidence="8">Belongs to the dicarboxylate/amino acid:cation symporter (DAACS) (TC 2.A.23) family.</text>
</comment>
<reference evidence="10" key="2">
    <citation type="submission" date="2025-09" db="UniProtKB">
        <authorList>
            <consortium name="Ensembl"/>
        </authorList>
    </citation>
    <scope>IDENTIFICATION</scope>
</reference>
<feature type="transmembrane region" description="Helical" evidence="8">
    <location>
        <begin position="264"/>
        <end position="285"/>
    </location>
</feature>
<dbReference type="PROSITE" id="PS00714">
    <property type="entry name" value="NA_DICARBOXYL_SYMP_2"/>
    <property type="match status" value="1"/>
</dbReference>
<feature type="transmembrane region" description="Helical" evidence="8">
    <location>
        <begin position="52"/>
        <end position="74"/>
    </location>
</feature>
<proteinExistence type="inferred from homology"/>
<dbReference type="AlphaFoldDB" id="A0A3B3XMY9"/>
<protein>
    <recommendedName>
        <fullName evidence="8">Amino acid transporter</fullName>
    </recommendedName>
</protein>
<dbReference type="GO" id="GO:0005313">
    <property type="term" value="F:L-glutamate transmembrane transporter activity"/>
    <property type="evidence" value="ECO:0007669"/>
    <property type="project" value="TreeGrafter"/>
</dbReference>
<evidence type="ECO:0000256" key="3">
    <source>
        <dbReference type="ARBA" id="ARBA00022692"/>
    </source>
</evidence>
<evidence type="ECO:0000256" key="2">
    <source>
        <dbReference type="ARBA" id="ARBA00022448"/>
    </source>
</evidence>
<dbReference type="Pfam" id="PF00375">
    <property type="entry name" value="SDF"/>
    <property type="match status" value="1"/>
</dbReference>
<dbReference type="GO" id="GO:0005886">
    <property type="term" value="C:plasma membrane"/>
    <property type="evidence" value="ECO:0007669"/>
    <property type="project" value="TreeGrafter"/>
</dbReference>
<dbReference type="PROSITE" id="PS00713">
    <property type="entry name" value="NA_DICARBOXYL_SYMP_1"/>
    <property type="match status" value="1"/>
</dbReference>
<evidence type="ECO:0000313" key="11">
    <source>
        <dbReference type="Proteomes" id="UP000261480"/>
    </source>
</evidence>
<evidence type="ECO:0000256" key="1">
    <source>
        <dbReference type="ARBA" id="ARBA00004141"/>
    </source>
</evidence>
<dbReference type="PRINTS" id="PR00173">
    <property type="entry name" value="EDTRNSPORT"/>
</dbReference>
<name>A0A3B3XMY9_9TELE</name>
<evidence type="ECO:0000256" key="5">
    <source>
        <dbReference type="ARBA" id="ARBA00022989"/>
    </source>
</evidence>
<dbReference type="Gene3D" id="1.10.3860.10">
    <property type="entry name" value="Sodium:dicarboxylate symporter"/>
    <property type="match status" value="1"/>
</dbReference>
<dbReference type="PANTHER" id="PTHR11958:SF67">
    <property type="entry name" value="EXCITATORY AMINO ACID TRANSPORTER 4"/>
    <property type="match status" value="1"/>
</dbReference>
<sequence length="518" mass="56160">MLPNSENMSEVELVEVAKPEDNEKNERCSQTLDEVGSIRNGFNIWIFLKRNAFVILTMAAVALGIGLGFALRHINMSEREITYLTFPGELLLRMLQMMVLPLVVSSVIAGISNVDRKDFGKIGLRTFIYYLVTTVVAAFTGIFLAVVIKPGKSSRHTSESSPGKTEAVHSVDAFLDLIRNMFPSNLVEACFRKVSWCNCFVFSQSNNSTNISTNAPTAGTSDGINVVGLLAFSVAFGLILSSMGSEGKPLRDLFNCMNKAIMRLVSIAIWYSPVGIIFLLAGQVVKMTDAAEIGRDVGMYTLTVVTGLIIHGCVTLPLIYVIVTRKNPLRFYGGILQALSTAFGTSSSSATLPVTLRCMEENLKMDKQVTRFMLPVGATMNMDGAALYEAVAALFIAQVNDMDFNVGQIIVLSLVVTAASTGAAGIPQAGMVSMLIVLSSTGLPTEDISLLLMVDWILDRLRTATNVLGDCIGVGVVQHLSRHELQTSSPAETNLVLEENPPSKSIRKHRDHSSCKTQ</sequence>
<dbReference type="PANTHER" id="PTHR11958">
    <property type="entry name" value="SODIUM/DICARBOXYLATE SYMPORTER-RELATED"/>
    <property type="match status" value="1"/>
</dbReference>
<feature type="transmembrane region" description="Helical" evidence="8">
    <location>
        <begin position="223"/>
        <end position="243"/>
    </location>
</feature>
<dbReference type="InterPro" id="IPR018107">
    <property type="entry name" value="Na-dicarboxylate_symporter_CS"/>
</dbReference>
<evidence type="ECO:0000256" key="4">
    <source>
        <dbReference type="ARBA" id="ARBA00022847"/>
    </source>
</evidence>
<comment type="subcellular location">
    <subcellularLocation>
        <location evidence="1 8">Membrane</location>
        <topology evidence="1 8">Multi-pass membrane protein</topology>
    </subcellularLocation>
</comment>
<keyword evidence="5 8" id="KW-1133">Transmembrane helix</keyword>
<keyword evidence="3 8" id="KW-0812">Transmembrane</keyword>
<feature type="transmembrane region" description="Helical" evidence="8">
    <location>
        <begin position="127"/>
        <end position="148"/>
    </location>
</feature>
<feature type="region of interest" description="Disordered" evidence="9">
    <location>
        <begin position="489"/>
        <end position="518"/>
    </location>
</feature>
<dbReference type="Proteomes" id="UP000261480">
    <property type="component" value="Unplaced"/>
</dbReference>
<evidence type="ECO:0000256" key="8">
    <source>
        <dbReference type="RuleBase" id="RU361216"/>
    </source>
</evidence>
<keyword evidence="7" id="KW-0325">Glycoprotein</keyword>
<keyword evidence="2 8" id="KW-0813">Transport</keyword>